<protein>
    <submittedName>
        <fullName evidence="2">Uncharacterized protein</fullName>
    </submittedName>
</protein>
<name>A0ABM5L5X4_DIAVI</name>
<dbReference type="RefSeq" id="XP_050517840.1">
    <property type="nucleotide sequence ID" value="XM_050661883.1"/>
</dbReference>
<evidence type="ECO:0000313" key="3">
    <source>
        <dbReference type="Proteomes" id="UP001652700"/>
    </source>
</evidence>
<evidence type="ECO:0000256" key="1">
    <source>
        <dbReference type="SAM" id="MobiDB-lite"/>
    </source>
</evidence>
<feature type="compositionally biased region" description="Polar residues" evidence="1">
    <location>
        <begin position="63"/>
        <end position="93"/>
    </location>
</feature>
<feature type="compositionally biased region" description="Polar residues" evidence="1">
    <location>
        <begin position="120"/>
        <end position="148"/>
    </location>
</feature>
<feature type="region of interest" description="Disordered" evidence="1">
    <location>
        <begin position="120"/>
        <end position="158"/>
    </location>
</feature>
<sequence>MSYQSKCGCPLTPTFTSTAIIHFKTSKHATMNYNAKIEQTQDFPTRDTLKTFSDTPGLRKRNVASSSNSTVNDQTAGTTQLSRFSQTNLSRSPGFSIKSPSNKSQSSAKIKIISGNIASSRSSTNINHPPNNSTAVNETSKLSSTARSTPDLRSISSSSKKIISPNIQSGVKDQPAIKLKPTSNIERERSPSNKMSIPRIRLNFEVDAEYTRF</sequence>
<keyword evidence="3" id="KW-1185">Reference proteome</keyword>
<feature type="region of interest" description="Disordered" evidence="1">
    <location>
        <begin position="46"/>
        <end position="108"/>
    </location>
</feature>
<organism evidence="2 3">
    <name type="scientific">Diabrotica virgifera virgifera</name>
    <name type="common">western corn rootworm</name>
    <dbReference type="NCBI Taxonomy" id="50390"/>
    <lineage>
        <taxon>Eukaryota</taxon>
        <taxon>Metazoa</taxon>
        <taxon>Ecdysozoa</taxon>
        <taxon>Arthropoda</taxon>
        <taxon>Hexapoda</taxon>
        <taxon>Insecta</taxon>
        <taxon>Pterygota</taxon>
        <taxon>Neoptera</taxon>
        <taxon>Endopterygota</taxon>
        <taxon>Coleoptera</taxon>
        <taxon>Polyphaga</taxon>
        <taxon>Cucujiformia</taxon>
        <taxon>Chrysomeloidea</taxon>
        <taxon>Chrysomelidae</taxon>
        <taxon>Galerucinae</taxon>
        <taxon>Diabroticina</taxon>
        <taxon>Diabroticites</taxon>
        <taxon>Diabrotica</taxon>
    </lineage>
</organism>
<proteinExistence type="predicted"/>
<dbReference type="EnsemblMetazoa" id="XM_050661883.1">
    <property type="protein sequence ID" value="XP_050517840.1"/>
    <property type="gene ID" value="LOC126892364"/>
</dbReference>
<feature type="compositionally biased region" description="Low complexity" evidence="1">
    <location>
        <begin position="96"/>
        <end position="108"/>
    </location>
</feature>
<reference evidence="2" key="1">
    <citation type="submission" date="2025-05" db="UniProtKB">
        <authorList>
            <consortium name="EnsemblMetazoa"/>
        </authorList>
    </citation>
    <scope>IDENTIFICATION</scope>
</reference>
<evidence type="ECO:0000313" key="2">
    <source>
        <dbReference type="EnsemblMetazoa" id="XP_050517840.1"/>
    </source>
</evidence>
<dbReference type="Proteomes" id="UP001652700">
    <property type="component" value="Unplaced"/>
</dbReference>
<dbReference type="GeneID" id="126892364"/>
<accession>A0ABM5L5X4</accession>